<accession>A0A6A4KBU8</accession>
<feature type="signal peptide" evidence="2">
    <location>
        <begin position="1"/>
        <end position="20"/>
    </location>
</feature>
<evidence type="ECO:0000256" key="1">
    <source>
        <dbReference type="SAM" id="MobiDB-lite"/>
    </source>
</evidence>
<proteinExistence type="predicted"/>
<feature type="region of interest" description="Disordered" evidence="1">
    <location>
        <begin position="183"/>
        <end position="217"/>
    </location>
</feature>
<keyword evidence="4" id="KW-1185">Reference proteome</keyword>
<reference evidence="3" key="1">
    <citation type="journal article" date="2021" name="Mol. Ecol. Resour.">
        <title>Apolygus lucorum genome provides insights into omnivorousness and mesophyll feeding.</title>
        <authorList>
            <person name="Liu Y."/>
            <person name="Liu H."/>
            <person name="Wang H."/>
            <person name="Huang T."/>
            <person name="Liu B."/>
            <person name="Yang B."/>
            <person name="Yin L."/>
            <person name="Li B."/>
            <person name="Zhang Y."/>
            <person name="Zhang S."/>
            <person name="Jiang F."/>
            <person name="Zhang X."/>
            <person name="Ren Y."/>
            <person name="Wang B."/>
            <person name="Wang S."/>
            <person name="Lu Y."/>
            <person name="Wu K."/>
            <person name="Fan W."/>
            <person name="Wang G."/>
        </authorList>
    </citation>
    <scope>NUCLEOTIDE SEQUENCE</scope>
    <source>
        <strain evidence="3">12Hb</strain>
    </source>
</reference>
<comment type="caution">
    <text evidence="3">The sequence shown here is derived from an EMBL/GenBank/DDBJ whole genome shotgun (WGS) entry which is preliminary data.</text>
</comment>
<feature type="compositionally biased region" description="Polar residues" evidence="1">
    <location>
        <begin position="118"/>
        <end position="128"/>
    </location>
</feature>
<dbReference type="Proteomes" id="UP000466442">
    <property type="component" value="Linkage Group LG1"/>
</dbReference>
<feature type="region of interest" description="Disordered" evidence="1">
    <location>
        <begin position="87"/>
        <end position="106"/>
    </location>
</feature>
<feature type="chain" id="PRO_5043859635" evidence="2">
    <location>
        <begin position="21"/>
        <end position="313"/>
    </location>
</feature>
<feature type="compositionally biased region" description="Basic residues" evidence="1">
    <location>
        <begin position="132"/>
        <end position="163"/>
    </location>
</feature>
<keyword evidence="2" id="KW-0732">Signal</keyword>
<sequence>MSNLLITMVIFIIMATGTSGKRRSCSGEIPECKTTEQLECGKKERWSCIDRIKFIERYTTKKPSNLTITSTNVSVNVEAQKELVSVNGPVDGQSPKANGSVTVGTEPTTIVTTDSNLVEESKNDSSPIERSMKHHKNKKNSKTLTKHGKHLKTKKTQRHHQASWSLRRHYLSFLRKDAKVYRRPSKGTNTTSNPEGHLNHHQNLQNGSTNHKEHQRLSMKRENRLLTNSRLGKIMDSMSPMTKSRLPWGVLVAIPTFQQLLPQKRRRNGGKSPYSMPWYRMISLNDLKELRRKFKLKKIERDSPFHWNKHHPG</sequence>
<gene>
    <name evidence="3" type="ORF">GE061_001707</name>
</gene>
<organism evidence="3 4">
    <name type="scientific">Apolygus lucorum</name>
    <name type="common">Small green plant bug</name>
    <name type="synonym">Lygocoris lucorum</name>
    <dbReference type="NCBI Taxonomy" id="248454"/>
    <lineage>
        <taxon>Eukaryota</taxon>
        <taxon>Metazoa</taxon>
        <taxon>Ecdysozoa</taxon>
        <taxon>Arthropoda</taxon>
        <taxon>Hexapoda</taxon>
        <taxon>Insecta</taxon>
        <taxon>Pterygota</taxon>
        <taxon>Neoptera</taxon>
        <taxon>Paraneoptera</taxon>
        <taxon>Hemiptera</taxon>
        <taxon>Heteroptera</taxon>
        <taxon>Panheteroptera</taxon>
        <taxon>Cimicomorpha</taxon>
        <taxon>Miridae</taxon>
        <taxon>Mirini</taxon>
        <taxon>Apolygus</taxon>
    </lineage>
</organism>
<dbReference type="AlphaFoldDB" id="A0A6A4KBU8"/>
<dbReference type="EMBL" id="WIXP02000001">
    <property type="protein sequence ID" value="KAF6217353.1"/>
    <property type="molecule type" value="Genomic_DNA"/>
</dbReference>
<evidence type="ECO:0000313" key="3">
    <source>
        <dbReference type="EMBL" id="KAF6217353.1"/>
    </source>
</evidence>
<protein>
    <submittedName>
        <fullName evidence="3">Uncharacterized protein</fullName>
    </submittedName>
</protein>
<evidence type="ECO:0000313" key="4">
    <source>
        <dbReference type="Proteomes" id="UP000466442"/>
    </source>
</evidence>
<evidence type="ECO:0000256" key="2">
    <source>
        <dbReference type="SAM" id="SignalP"/>
    </source>
</evidence>
<feature type="region of interest" description="Disordered" evidence="1">
    <location>
        <begin position="118"/>
        <end position="163"/>
    </location>
</feature>
<name>A0A6A4KBU8_APOLU</name>